<gene>
    <name evidence="8" type="ORF">QBC40DRAFT_305200</name>
</gene>
<evidence type="ECO:0000313" key="9">
    <source>
        <dbReference type="Proteomes" id="UP001303160"/>
    </source>
</evidence>
<evidence type="ECO:0000256" key="3">
    <source>
        <dbReference type="ARBA" id="ARBA00022964"/>
    </source>
</evidence>
<dbReference type="AlphaFoldDB" id="A0AAN6XKI2"/>
<feature type="region of interest" description="Disordered" evidence="6">
    <location>
        <begin position="1"/>
        <end position="50"/>
    </location>
</feature>
<comment type="caution">
    <text evidence="8">The sequence shown here is derived from an EMBL/GenBank/DDBJ whole genome shotgun (WGS) entry which is preliminary data.</text>
</comment>
<dbReference type="FunFam" id="2.60.120.620:FF:000020">
    <property type="entry name" value="Unplaced genomic scaffold supercont2.4, whole genome shotgun sequence"/>
    <property type="match status" value="1"/>
</dbReference>
<dbReference type="Pfam" id="PF13640">
    <property type="entry name" value="2OG-FeII_Oxy_3"/>
    <property type="match status" value="1"/>
</dbReference>
<keyword evidence="2" id="KW-0479">Metal-binding</keyword>
<comment type="cofactor">
    <cofactor evidence="1">
        <name>L-ascorbate</name>
        <dbReference type="ChEBI" id="CHEBI:38290"/>
    </cofactor>
</comment>
<dbReference type="Gene3D" id="2.60.120.620">
    <property type="entry name" value="q2cbj1_9rhob like domain"/>
    <property type="match status" value="1"/>
</dbReference>
<dbReference type="GO" id="GO:0031418">
    <property type="term" value="F:L-ascorbic acid binding"/>
    <property type="evidence" value="ECO:0007669"/>
    <property type="project" value="InterPro"/>
</dbReference>
<feature type="domain" description="Fe2OG dioxygenase" evidence="7">
    <location>
        <begin position="370"/>
        <end position="492"/>
    </location>
</feature>
<feature type="compositionally biased region" description="Low complexity" evidence="6">
    <location>
        <begin position="17"/>
        <end position="49"/>
    </location>
</feature>
<evidence type="ECO:0000256" key="4">
    <source>
        <dbReference type="ARBA" id="ARBA00023002"/>
    </source>
</evidence>
<sequence length="508" mass="55212">MAKSANKAKKRKQNSQADAPNKAAKTAPAAAASTRTTPPDSDGDVPSPSAVLEPKTLQSVISDEELDIAIDTLKTIAQYPNLIKSKQCKDLRVAVYDFRQASAIDAGANASLTARITSALADERYTEARILLAEMRIRHQEPKLGALCRWVRDLDVISGLSTVPGGDGAAIKRSERDEQRLRVIDAILRVTGPVDTNPNALPIACNPGISLQEIWDLGPSTAPEQVYASVLDKTIFKSAPPTLATGLRVIETTRGPLRKPPNHHDALLYTTAPDTIPLATGRTPATYQPHPVVPGLGVIQNLLSPDECKAIIAAGETVGFLPDAPLREDGDVSILAHNFYWVTDKPFHDALWSRVAPHVPASVNGRLARGLNRRFRVYRYVPGAEYRAHIDGAWPPSDVLPDDTYVYDASPADRKQSSLFTFLMYLNDEFEGGETTYFVPAAREGVLNAYPIRPVMGNVALFPHGDTRGALLHEGTGVRKGAKYVIRTEVEYDVEPAEDMMDAQASSK</sequence>
<evidence type="ECO:0000256" key="1">
    <source>
        <dbReference type="ARBA" id="ARBA00001961"/>
    </source>
</evidence>
<dbReference type="GO" id="GO:0005783">
    <property type="term" value="C:endoplasmic reticulum"/>
    <property type="evidence" value="ECO:0007669"/>
    <property type="project" value="TreeGrafter"/>
</dbReference>
<keyword evidence="4" id="KW-0560">Oxidoreductase</keyword>
<evidence type="ECO:0000313" key="8">
    <source>
        <dbReference type="EMBL" id="KAK4202364.1"/>
    </source>
</evidence>
<dbReference type="PROSITE" id="PS51471">
    <property type="entry name" value="FE2OG_OXY"/>
    <property type="match status" value="1"/>
</dbReference>
<organism evidence="8 9">
    <name type="scientific">Triangularia verruculosa</name>
    <dbReference type="NCBI Taxonomy" id="2587418"/>
    <lineage>
        <taxon>Eukaryota</taxon>
        <taxon>Fungi</taxon>
        <taxon>Dikarya</taxon>
        <taxon>Ascomycota</taxon>
        <taxon>Pezizomycotina</taxon>
        <taxon>Sordariomycetes</taxon>
        <taxon>Sordariomycetidae</taxon>
        <taxon>Sordariales</taxon>
        <taxon>Podosporaceae</taxon>
        <taxon>Triangularia</taxon>
    </lineage>
</organism>
<keyword evidence="9" id="KW-1185">Reference proteome</keyword>
<reference evidence="8" key="1">
    <citation type="journal article" date="2023" name="Mol. Phylogenet. Evol.">
        <title>Genome-scale phylogeny and comparative genomics of the fungal order Sordariales.</title>
        <authorList>
            <person name="Hensen N."/>
            <person name="Bonometti L."/>
            <person name="Westerberg I."/>
            <person name="Brannstrom I.O."/>
            <person name="Guillou S."/>
            <person name="Cros-Aarteil S."/>
            <person name="Calhoun S."/>
            <person name="Haridas S."/>
            <person name="Kuo A."/>
            <person name="Mondo S."/>
            <person name="Pangilinan J."/>
            <person name="Riley R."/>
            <person name="LaButti K."/>
            <person name="Andreopoulos B."/>
            <person name="Lipzen A."/>
            <person name="Chen C."/>
            <person name="Yan M."/>
            <person name="Daum C."/>
            <person name="Ng V."/>
            <person name="Clum A."/>
            <person name="Steindorff A."/>
            <person name="Ohm R.A."/>
            <person name="Martin F."/>
            <person name="Silar P."/>
            <person name="Natvig D.O."/>
            <person name="Lalanne C."/>
            <person name="Gautier V."/>
            <person name="Ament-Velasquez S.L."/>
            <person name="Kruys A."/>
            <person name="Hutchinson M.I."/>
            <person name="Powell A.J."/>
            <person name="Barry K."/>
            <person name="Miller A.N."/>
            <person name="Grigoriev I.V."/>
            <person name="Debuchy R."/>
            <person name="Gladieux P."/>
            <person name="Hiltunen Thoren M."/>
            <person name="Johannesson H."/>
        </authorList>
    </citation>
    <scope>NUCLEOTIDE SEQUENCE</scope>
    <source>
        <strain evidence="8">CBS 315.58</strain>
    </source>
</reference>
<dbReference type="GO" id="GO:0005506">
    <property type="term" value="F:iron ion binding"/>
    <property type="evidence" value="ECO:0007669"/>
    <property type="project" value="InterPro"/>
</dbReference>
<dbReference type="Proteomes" id="UP001303160">
    <property type="component" value="Unassembled WGS sequence"/>
</dbReference>
<evidence type="ECO:0000256" key="2">
    <source>
        <dbReference type="ARBA" id="ARBA00022723"/>
    </source>
</evidence>
<dbReference type="PANTHER" id="PTHR10869">
    <property type="entry name" value="PROLYL 4-HYDROXYLASE ALPHA SUBUNIT"/>
    <property type="match status" value="1"/>
</dbReference>
<evidence type="ECO:0000259" key="7">
    <source>
        <dbReference type="PROSITE" id="PS51471"/>
    </source>
</evidence>
<feature type="compositionally biased region" description="Basic residues" evidence="6">
    <location>
        <begin position="1"/>
        <end position="13"/>
    </location>
</feature>
<keyword evidence="3" id="KW-0223">Dioxygenase</keyword>
<name>A0AAN6XKI2_9PEZI</name>
<dbReference type="InterPro" id="IPR005123">
    <property type="entry name" value="Oxoglu/Fe-dep_dioxygenase_dom"/>
</dbReference>
<dbReference type="SMART" id="SM00702">
    <property type="entry name" value="P4Hc"/>
    <property type="match status" value="1"/>
</dbReference>
<protein>
    <recommendedName>
        <fullName evidence="7">Fe2OG dioxygenase domain-containing protein</fullName>
    </recommendedName>
</protein>
<dbReference type="InterPro" id="IPR045054">
    <property type="entry name" value="P4HA-like"/>
</dbReference>
<dbReference type="GO" id="GO:0004656">
    <property type="term" value="F:procollagen-proline 4-dioxygenase activity"/>
    <property type="evidence" value="ECO:0007669"/>
    <property type="project" value="TreeGrafter"/>
</dbReference>
<proteinExistence type="predicted"/>
<dbReference type="InterPro" id="IPR006620">
    <property type="entry name" value="Pro_4_hyd_alph"/>
</dbReference>
<evidence type="ECO:0000256" key="6">
    <source>
        <dbReference type="SAM" id="MobiDB-lite"/>
    </source>
</evidence>
<keyword evidence="5" id="KW-0408">Iron</keyword>
<reference evidence="8" key="2">
    <citation type="submission" date="2023-05" db="EMBL/GenBank/DDBJ databases">
        <authorList>
            <consortium name="Lawrence Berkeley National Laboratory"/>
            <person name="Steindorff A."/>
            <person name="Hensen N."/>
            <person name="Bonometti L."/>
            <person name="Westerberg I."/>
            <person name="Brannstrom I.O."/>
            <person name="Guillou S."/>
            <person name="Cros-Aarteil S."/>
            <person name="Calhoun S."/>
            <person name="Haridas S."/>
            <person name="Kuo A."/>
            <person name="Mondo S."/>
            <person name="Pangilinan J."/>
            <person name="Riley R."/>
            <person name="Labutti K."/>
            <person name="Andreopoulos B."/>
            <person name="Lipzen A."/>
            <person name="Chen C."/>
            <person name="Yanf M."/>
            <person name="Daum C."/>
            <person name="Ng V."/>
            <person name="Clum A."/>
            <person name="Ohm R."/>
            <person name="Martin F."/>
            <person name="Silar P."/>
            <person name="Natvig D."/>
            <person name="Lalanne C."/>
            <person name="Gautier V."/>
            <person name="Ament-Velasquez S.L."/>
            <person name="Kruys A."/>
            <person name="Hutchinson M.I."/>
            <person name="Powell A.J."/>
            <person name="Barry K."/>
            <person name="Miller A.N."/>
            <person name="Grigoriev I.V."/>
            <person name="Debuchy R."/>
            <person name="Gladieux P."/>
            <person name="Thoren M.H."/>
            <person name="Johannesson H."/>
        </authorList>
    </citation>
    <scope>NUCLEOTIDE SEQUENCE</scope>
    <source>
        <strain evidence="8">CBS 315.58</strain>
    </source>
</reference>
<dbReference type="PANTHER" id="PTHR10869:SF247">
    <property type="entry name" value="FE2OG DIOXYGENASE DOMAIN-CONTAINING PROTEIN"/>
    <property type="match status" value="1"/>
</dbReference>
<dbReference type="InterPro" id="IPR044862">
    <property type="entry name" value="Pro_4_hyd_alph_FE2OG_OXY"/>
</dbReference>
<accession>A0AAN6XKI2</accession>
<evidence type="ECO:0000256" key="5">
    <source>
        <dbReference type="ARBA" id="ARBA00023004"/>
    </source>
</evidence>
<dbReference type="EMBL" id="MU863898">
    <property type="protein sequence ID" value="KAK4202364.1"/>
    <property type="molecule type" value="Genomic_DNA"/>
</dbReference>